<dbReference type="Proteomes" id="UP000708576">
    <property type="component" value="Unassembled WGS sequence"/>
</dbReference>
<name>A0ABS5JPR9_9BACT</name>
<feature type="compositionally biased region" description="Polar residues" evidence="2">
    <location>
        <begin position="216"/>
        <end position="229"/>
    </location>
</feature>
<keyword evidence="3" id="KW-0812">Transmembrane</keyword>
<protein>
    <recommendedName>
        <fullName evidence="6">SPOR domain-containing protein</fullName>
    </recommendedName>
</protein>
<feature type="region of interest" description="Disordered" evidence="2">
    <location>
        <begin position="207"/>
        <end position="234"/>
    </location>
</feature>
<evidence type="ECO:0000256" key="3">
    <source>
        <dbReference type="SAM" id="Phobius"/>
    </source>
</evidence>
<sequence>MSENEFNEQKTRLRIEAMEKEVQRLRSSSQKQSSKIGTLRRSLYFQLVFFVSLLSILLFKGLIMLPGIGSSIEKAPLQAEVVTPKDTVPEQPVEEDTVSHIIYNTHKGAIPKEDYDGIIFAIQIGAYTGIDLDKYEDNLLGIKQDTYEGINQFTLGEFIDYKEADEFLDVVRDMGFEDAFIMSFKNGRRINIQNALAMRVQESNKEDKVKEAYQEEGTTNNNLASTTHQEANESVVVPVSSEGIRL</sequence>
<feature type="coiled-coil region" evidence="1">
    <location>
        <begin position="8"/>
        <end position="35"/>
    </location>
</feature>
<organism evidence="4 5">
    <name type="scientific">Carboxylicivirga linearis</name>
    <dbReference type="NCBI Taxonomy" id="1628157"/>
    <lineage>
        <taxon>Bacteria</taxon>
        <taxon>Pseudomonadati</taxon>
        <taxon>Bacteroidota</taxon>
        <taxon>Bacteroidia</taxon>
        <taxon>Marinilabiliales</taxon>
        <taxon>Marinilabiliaceae</taxon>
        <taxon>Carboxylicivirga</taxon>
    </lineage>
</organism>
<evidence type="ECO:0000313" key="5">
    <source>
        <dbReference type="Proteomes" id="UP000708576"/>
    </source>
</evidence>
<keyword evidence="5" id="KW-1185">Reference proteome</keyword>
<evidence type="ECO:0000256" key="2">
    <source>
        <dbReference type="SAM" id="MobiDB-lite"/>
    </source>
</evidence>
<reference evidence="4 5" key="1">
    <citation type="journal article" date="2015" name="Int. J. Syst. Evol. Microbiol.">
        <title>Carboxylicivirga linearis sp. nov., isolated from a sea cucumber culture pond.</title>
        <authorList>
            <person name="Wang F.Q."/>
            <person name="Zhou Y.X."/>
            <person name="Lin X.Z."/>
            <person name="Chen G.J."/>
            <person name="Du Z.J."/>
        </authorList>
    </citation>
    <scope>NUCLEOTIDE SEQUENCE [LARGE SCALE GENOMIC DNA]</scope>
    <source>
        <strain evidence="4 5">FB218</strain>
    </source>
</reference>
<keyword evidence="3" id="KW-0472">Membrane</keyword>
<comment type="caution">
    <text evidence="4">The sequence shown here is derived from an EMBL/GenBank/DDBJ whole genome shotgun (WGS) entry which is preliminary data.</text>
</comment>
<proteinExistence type="predicted"/>
<evidence type="ECO:0000256" key="1">
    <source>
        <dbReference type="SAM" id="Coils"/>
    </source>
</evidence>
<keyword evidence="1" id="KW-0175">Coiled coil</keyword>
<keyword evidence="3" id="KW-1133">Transmembrane helix</keyword>
<evidence type="ECO:0008006" key="6">
    <source>
        <dbReference type="Google" id="ProtNLM"/>
    </source>
</evidence>
<accession>A0ABS5JPR9</accession>
<gene>
    <name evidence="4" type="ORF">KEM10_01225</name>
</gene>
<evidence type="ECO:0000313" key="4">
    <source>
        <dbReference type="EMBL" id="MBS2096877.1"/>
    </source>
</evidence>
<dbReference type="EMBL" id="JAGUCO010000001">
    <property type="protein sequence ID" value="MBS2096877.1"/>
    <property type="molecule type" value="Genomic_DNA"/>
</dbReference>
<feature type="transmembrane region" description="Helical" evidence="3">
    <location>
        <begin position="43"/>
        <end position="65"/>
    </location>
</feature>
<dbReference type="RefSeq" id="WP_212212421.1">
    <property type="nucleotide sequence ID" value="NZ_JAGUCO010000001.1"/>
</dbReference>